<dbReference type="EMBL" id="CP094970">
    <property type="protein sequence ID" value="UYM04009.1"/>
    <property type="molecule type" value="Genomic_DNA"/>
</dbReference>
<evidence type="ECO:0000313" key="2">
    <source>
        <dbReference type="Proteomes" id="UP001164390"/>
    </source>
</evidence>
<protein>
    <submittedName>
        <fullName evidence="1">Acyl-CoA carboxylase subunit epsilon</fullName>
    </submittedName>
</protein>
<keyword evidence="2" id="KW-1185">Reference proteome</keyword>
<dbReference type="AlphaFoldDB" id="A0AA46TFP1"/>
<dbReference type="InterPro" id="IPR032716">
    <property type="entry name" value="ACC_epsilon"/>
</dbReference>
<accession>A0AA46TFP1</accession>
<reference evidence="1" key="1">
    <citation type="submission" date="2022-01" db="EMBL/GenBank/DDBJ databases">
        <title>Nocardioidaceae gen. sp. A5X3R13.</title>
        <authorList>
            <person name="Lopez Marin M.A."/>
            <person name="Uhlik O."/>
        </authorList>
    </citation>
    <scope>NUCLEOTIDE SEQUENCE</scope>
    <source>
        <strain evidence="1">A5X3R13</strain>
    </source>
</reference>
<dbReference type="GO" id="GO:0003989">
    <property type="term" value="F:acetyl-CoA carboxylase activity"/>
    <property type="evidence" value="ECO:0007669"/>
    <property type="project" value="InterPro"/>
</dbReference>
<dbReference type="Proteomes" id="UP001164390">
    <property type="component" value="Chromosome"/>
</dbReference>
<dbReference type="KEGG" id="sgrg:L0C25_15825"/>
<evidence type="ECO:0000313" key="1">
    <source>
        <dbReference type="EMBL" id="UYM04009.1"/>
    </source>
</evidence>
<gene>
    <name evidence="1" type="ORF">L0C25_15825</name>
</gene>
<dbReference type="GO" id="GO:0004658">
    <property type="term" value="F:propionyl-CoA carboxylase activity"/>
    <property type="evidence" value="ECO:0007669"/>
    <property type="project" value="InterPro"/>
</dbReference>
<dbReference type="RefSeq" id="WP_271632652.1">
    <property type="nucleotide sequence ID" value="NZ_CP094970.1"/>
</dbReference>
<name>A0AA46TFP1_9ACTN</name>
<organism evidence="1 2">
    <name type="scientific">Solicola gregarius</name>
    <dbReference type="NCBI Taxonomy" id="2908642"/>
    <lineage>
        <taxon>Bacteria</taxon>
        <taxon>Bacillati</taxon>
        <taxon>Actinomycetota</taxon>
        <taxon>Actinomycetes</taxon>
        <taxon>Propionibacteriales</taxon>
        <taxon>Nocardioidaceae</taxon>
        <taxon>Solicola</taxon>
    </lineage>
</organism>
<proteinExistence type="predicted"/>
<dbReference type="Pfam" id="PF13822">
    <property type="entry name" value="ACC_epsilon"/>
    <property type="match status" value="1"/>
</dbReference>
<sequence length="74" mass="7994">MSEGAERPVLRVVQGEPSEEELAAVIAVVAARTNAGGEPEREPKARSRWGDPAYAVRPVLSPGPDGWRRSAFPR</sequence>